<feature type="compositionally biased region" description="Basic and acidic residues" evidence="1">
    <location>
        <begin position="345"/>
        <end position="355"/>
    </location>
</feature>
<dbReference type="Proteomes" id="UP001338125">
    <property type="component" value="Unassembled WGS sequence"/>
</dbReference>
<keyword evidence="4" id="KW-1185">Reference proteome</keyword>
<feature type="compositionally biased region" description="Low complexity" evidence="1">
    <location>
        <begin position="144"/>
        <end position="161"/>
    </location>
</feature>
<sequence length="449" mass="48768">MSAIGPQLPPHLTKRKRTPDLEEEDGNASSSSNKHPRRDAPGATKNTNEIDLGDSDSDSDSDDVGPRAPPSIAARVSGPLRPVVGPALPASNTDEIDLDSDDEDVGPRAPPSLARISGPSRPIAGPTLPPSIEHEPTSTTKPQAPSRPISGPAPPAAAAVADLETDSSSDSEDDFGPSLPSTSNPRAHPIGPTLPSLEDTSTAPKRDEWMLAPPPSSSTFSERDTTRLKARKFASKPAAKAPAQGAPSIWTETPEEKLRRLQDSVLGRTAPDDGSGARLDPLAEERRRAREERDRGIAASIEAQRGRSLYEEHQNRKDGDRSSGKHKKGGDKKEGEEEEEEEDDPSKRAFDREKDMALGGKINTSQRRELINKSANFGGGLQRVHFYSRLYTYSSELRGVQETRNGQDFKKIMAHRVYKLDSMEKHDLDFTTRQIVCLTSIFALITLSC</sequence>
<name>A0ABR0SKY8_9HYPO</name>
<dbReference type="EMBL" id="JAVFKD010000012">
    <property type="protein sequence ID" value="KAK5992793.1"/>
    <property type="molecule type" value="Genomic_DNA"/>
</dbReference>
<comment type="caution">
    <text evidence="3">The sequence shown here is derived from an EMBL/GenBank/DDBJ whole genome shotgun (WGS) entry which is preliminary data.</text>
</comment>
<reference evidence="3 4" key="1">
    <citation type="submission" date="2024-01" db="EMBL/GenBank/DDBJ databases">
        <title>Complete genome of Cladobotryum mycophilum ATHUM6906.</title>
        <authorList>
            <person name="Christinaki A.C."/>
            <person name="Myridakis A.I."/>
            <person name="Kouvelis V.N."/>
        </authorList>
    </citation>
    <scope>NUCLEOTIDE SEQUENCE [LARGE SCALE GENOMIC DNA]</scope>
    <source>
        <strain evidence="3 4">ATHUM6906</strain>
    </source>
</reference>
<evidence type="ECO:0000259" key="2">
    <source>
        <dbReference type="Pfam" id="PF12572"/>
    </source>
</evidence>
<feature type="compositionally biased region" description="Acidic residues" evidence="1">
    <location>
        <begin position="51"/>
        <end position="63"/>
    </location>
</feature>
<evidence type="ECO:0000256" key="1">
    <source>
        <dbReference type="SAM" id="MobiDB-lite"/>
    </source>
</evidence>
<evidence type="ECO:0000313" key="4">
    <source>
        <dbReference type="Proteomes" id="UP001338125"/>
    </source>
</evidence>
<dbReference type="InterPro" id="IPR046331">
    <property type="entry name" value="GPAM1-like"/>
</dbReference>
<feature type="domain" description="DUF3752" evidence="2">
    <location>
        <begin position="214"/>
        <end position="379"/>
    </location>
</feature>
<feature type="compositionally biased region" description="Basic and acidic residues" evidence="1">
    <location>
        <begin position="281"/>
        <end position="296"/>
    </location>
</feature>
<dbReference type="Pfam" id="PF12572">
    <property type="entry name" value="DUF3752"/>
    <property type="match status" value="1"/>
</dbReference>
<dbReference type="PANTHER" id="PTHR46370:SF1">
    <property type="entry name" value="GPALPP MOTIFS-CONTAINING PROTEIN 1"/>
    <property type="match status" value="1"/>
</dbReference>
<feature type="compositionally biased region" description="Low complexity" evidence="1">
    <location>
        <begin position="235"/>
        <end position="247"/>
    </location>
</feature>
<evidence type="ECO:0000313" key="3">
    <source>
        <dbReference type="EMBL" id="KAK5992793.1"/>
    </source>
</evidence>
<protein>
    <recommendedName>
        <fullName evidence="2">DUF3752 domain-containing protein</fullName>
    </recommendedName>
</protein>
<proteinExistence type="predicted"/>
<gene>
    <name evidence="3" type="ORF">PT974_06209</name>
</gene>
<dbReference type="InterPro" id="IPR022226">
    <property type="entry name" value="DUF3752"/>
</dbReference>
<feature type="region of interest" description="Disordered" evidence="1">
    <location>
        <begin position="1"/>
        <end position="355"/>
    </location>
</feature>
<organism evidence="3 4">
    <name type="scientific">Cladobotryum mycophilum</name>
    <dbReference type="NCBI Taxonomy" id="491253"/>
    <lineage>
        <taxon>Eukaryota</taxon>
        <taxon>Fungi</taxon>
        <taxon>Dikarya</taxon>
        <taxon>Ascomycota</taxon>
        <taxon>Pezizomycotina</taxon>
        <taxon>Sordariomycetes</taxon>
        <taxon>Hypocreomycetidae</taxon>
        <taxon>Hypocreales</taxon>
        <taxon>Hypocreaceae</taxon>
        <taxon>Cladobotryum</taxon>
    </lineage>
</organism>
<feature type="compositionally biased region" description="Basic and acidic residues" evidence="1">
    <location>
        <begin position="304"/>
        <end position="323"/>
    </location>
</feature>
<dbReference type="PANTHER" id="PTHR46370">
    <property type="entry name" value="GPALPP MOTIFS-CONTAINING PROTEIN 1"/>
    <property type="match status" value="1"/>
</dbReference>
<feature type="compositionally biased region" description="Acidic residues" evidence="1">
    <location>
        <begin position="94"/>
        <end position="104"/>
    </location>
</feature>
<accession>A0ABR0SKY8</accession>
<feature type="compositionally biased region" description="Acidic residues" evidence="1">
    <location>
        <begin position="163"/>
        <end position="175"/>
    </location>
</feature>